<feature type="domain" description="Olfactomedin-like" evidence="4">
    <location>
        <begin position="20"/>
        <end position="333"/>
    </location>
</feature>
<dbReference type="InterPro" id="IPR003112">
    <property type="entry name" value="Olfac-like_dom"/>
</dbReference>
<sequence length="341" mass="38894">MCVGIIAMFTQHVHVTLISACGKLMKITGPVTVKTSGTRFGAWMTDPLASEKNNRVYHVTIFAKACSTIKLQQVSGKRIFQSLRMTILICADSHCLYFGILKKVQNLITPFFPSSQVWYMDSYTNNKIVREYKSIADFVSGAESRTYNLPFKWAGTNHVVYNGSLYFNKYQSNIIIKYSFDMGRVLAQRSLEYAGFHNVYPYTWGGFSDIDLMADEIGLWAVYATNQNAGNIVISQLNKDTLEVMKSWSTGYPKRSAGESFMICGTLYVTNSHLTGAKVYYSYSTKTSTYEYTDIPFHNQYFHISMLDYNARDRALYAWNNGHQVLFNVTLFHIIKTEDDT</sequence>
<dbReference type="AlphaFoldDB" id="A0A4V6WP41"/>
<organism evidence="5 6">
    <name type="scientific">Monodon monoceros</name>
    <name type="common">Narwhal</name>
    <name type="synonym">Ceratodon monodon</name>
    <dbReference type="NCBI Taxonomy" id="40151"/>
    <lineage>
        <taxon>Eukaryota</taxon>
        <taxon>Metazoa</taxon>
        <taxon>Chordata</taxon>
        <taxon>Craniata</taxon>
        <taxon>Vertebrata</taxon>
        <taxon>Euteleostomi</taxon>
        <taxon>Mammalia</taxon>
        <taxon>Eutheria</taxon>
        <taxon>Laurasiatheria</taxon>
        <taxon>Artiodactyla</taxon>
        <taxon>Whippomorpha</taxon>
        <taxon>Cetacea</taxon>
        <taxon>Odontoceti</taxon>
        <taxon>Monodontidae</taxon>
        <taxon>Monodon</taxon>
    </lineage>
</organism>
<protein>
    <recommendedName>
        <fullName evidence="4">Olfactomedin-like domain-containing protein</fullName>
    </recommendedName>
</protein>
<keyword evidence="2" id="KW-0964">Secreted</keyword>
<evidence type="ECO:0000256" key="3">
    <source>
        <dbReference type="PROSITE-ProRule" id="PRU00446"/>
    </source>
</evidence>
<dbReference type="InterPro" id="IPR050605">
    <property type="entry name" value="Olfactomedin-like_domain"/>
</dbReference>
<dbReference type="PANTHER" id="PTHR23192">
    <property type="entry name" value="OLFACTOMEDIN-RELATED"/>
    <property type="match status" value="1"/>
</dbReference>
<dbReference type="Proteomes" id="UP000308365">
    <property type="component" value="Unassembled WGS sequence"/>
</dbReference>
<dbReference type="SMART" id="SM00284">
    <property type="entry name" value="OLF"/>
    <property type="match status" value="1"/>
</dbReference>
<evidence type="ECO:0000256" key="1">
    <source>
        <dbReference type="ARBA" id="ARBA00004613"/>
    </source>
</evidence>
<comment type="subcellular location">
    <subcellularLocation>
        <location evidence="1">Secreted</location>
    </subcellularLocation>
</comment>
<dbReference type="PROSITE" id="PS51132">
    <property type="entry name" value="OLF"/>
    <property type="match status" value="1"/>
</dbReference>
<evidence type="ECO:0000256" key="2">
    <source>
        <dbReference type="ARBA" id="ARBA00022525"/>
    </source>
</evidence>
<comment type="caution">
    <text evidence="5">The sequence shown here is derived from an EMBL/GenBank/DDBJ whole genome shotgun (WGS) entry which is preliminary data.</text>
</comment>
<evidence type="ECO:0000313" key="5">
    <source>
        <dbReference type="EMBL" id="TKC43860.1"/>
    </source>
</evidence>
<evidence type="ECO:0000259" key="4">
    <source>
        <dbReference type="PROSITE" id="PS51132"/>
    </source>
</evidence>
<dbReference type="GO" id="GO:0007165">
    <property type="term" value="P:signal transduction"/>
    <property type="evidence" value="ECO:0007669"/>
    <property type="project" value="TreeGrafter"/>
</dbReference>
<dbReference type="GO" id="GO:0005615">
    <property type="term" value="C:extracellular space"/>
    <property type="evidence" value="ECO:0007669"/>
    <property type="project" value="TreeGrafter"/>
</dbReference>
<proteinExistence type="predicted"/>
<evidence type="ECO:0000313" key="6">
    <source>
        <dbReference type="Proteomes" id="UP000308365"/>
    </source>
</evidence>
<name>A0A4V6WP41_MONMO</name>
<dbReference type="EMBL" id="RWIC01000439">
    <property type="protein sequence ID" value="TKC43860.1"/>
    <property type="molecule type" value="Genomic_DNA"/>
</dbReference>
<comment type="caution">
    <text evidence="3">Lacks conserved residue(s) required for the propagation of feature annotation.</text>
</comment>
<accession>A0A4V6WP41</accession>
<reference evidence="6" key="1">
    <citation type="journal article" date="2019" name="IScience">
        <title>Narwhal Genome Reveals Long-Term Low Genetic Diversity despite Current Large Abundance Size.</title>
        <authorList>
            <person name="Westbury M.V."/>
            <person name="Petersen B."/>
            <person name="Garde E."/>
            <person name="Heide-Jorgensen M.P."/>
            <person name="Lorenzen E.D."/>
        </authorList>
    </citation>
    <scope>NUCLEOTIDE SEQUENCE [LARGE SCALE GENOMIC DNA]</scope>
</reference>
<dbReference type="Pfam" id="PF02191">
    <property type="entry name" value="OLF"/>
    <property type="match status" value="1"/>
</dbReference>
<dbReference type="PANTHER" id="PTHR23192:SF36">
    <property type="entry name" value="NOELIN-3"/>
    <property type="match status" value="1"/>
</dbReference>
<gene>
    <name evidence="5" type="ORF">EI555_000247</name>
</gene>